<dbReference type="AlphaFoldDB" id="C1N701"/>
<reference evidence="2 3" key="1">
    <citation type="journal article" date="2009" name="Science">
        <title>Green evolution and dynamic adaptations revealed by genomes of the marine picoeukaryotes Micromonas.</title>
        <authorList>
            <person name="Worden A.Z."/>
            <person name="Lee J.H."/>
            <person name="Mock T."/>
            <person name="Rouze P."/>
            <person name="Simmons M.P."/>
            <person name="Aerts A.L."/>
            <person name="Allen A.E."/>
            <person name="Cuvelier M.L."/>
            <person name="Derelle E."/>
            <person name="Everett M.V."/>
            <person name="Foulon E."/>
            <person name="Grimwood J."/>
            <person name="Gundlach H."/>
            <person name="Henrissat B."/>
            <person name="Napoli C."/>
            <person name="McDonald S.M."/>
            <person name="Parker M.S."/>
            <person name="Rombauts S."/>
            <person name="Salamov A."/>
            <person name="Von Dassow P."/>
            <person name="Badger J.H."/>
            <person name="Coutinho P.M."/>
            <person name="Demir E."/>
            <person name="Dubchak I."/>
            <person name="Gentemann C."/>
            <person name="Eikrem W."/>
            <person name="Gready J.E."/>
            <person name="John U."/>
            <person name="Lanier W."/>
            <person name="Lindquist E.A."/>
            <person name="Lucas S."/>
            <person name="Mayer K.F."/>
            <person name="Moreau H."/>
            <person name="Not F."/>
            <person name="Otillar R."/>
            <person name="Panaud O."/>
            <person name="Pangilinan J."/>
            <person name="Paulsen I."/>
            <person name="Piegu B."/>
            <person name="Poliakov A."/>
            <person name="Robbens S."/>
            <person name="Schmutz J."/>
            <person name="Toulza E."/>
            <person name="Wyss T."/>
            <person name="Zelensky A."/>
            <person name="Zhou K."/>
            <person name="Armbrust E.V."/>
            <person name="Bhattacharya D."/>
            <person name="Goodenough U.W."/>
            <person name="Van de Peer Y."/>
            <person name="Grigoriev I.V."/>
        </authorList>
    </citation>
    <scope>NUCLEOTIDE SEQUENCE [LARGE SCALE GENOMIC DNA]</scope>
    <source>
        <strain evidence="2 3">CCMP1545</strain>
    </source>
</reference>
<protein>
    <submittedName>
        <fullName evidence="2">Predicted protein</fullName>
    </submittedName>
</protein>
<name>C1N701_MICPC</name>
<feature type="signal peptide" evidence="1">
    <location>
        <begin position="1"/>
        <end position="26"/>
    </location>
</feature>
<evidence type="ECO:0000256" key="1">
    <source>
        <dbReference type="SAM" id="SignalP"/>
    </source>
</evidence>
<sequence>MNLSRARLALFFVLCCVLAALAPASALPTAASAPRRANRRLLVTKETSLAVDPVGAVRSVTLTNGVSFNFFCEFVKPMLDFELPPQYCGGGR</sequence>
<dbReference type="KEGG" id="mpp:MICPUCDRAFT_53502"/>
<keyword evidence="3" id="KW-1185">Reference proteome</keyword>
<dbReference type="EMBL" id="GG663749">
    <property type="protein sequence ID" value="EEH52193.1"/>
    <property type="molecule type" value="Genomic_DNA"/>
</dbReference>
<accession>C1N701</accession>
<proteinExistence type="predicted"/>
<dbReference type="Proteomes" id="UP000001876">
    <property type="component" value="Unassembled WGS sequence"/>
</dbReference>
<dbReference type="GeneID" id="9689261"/>
<feature type="chain" id="PRO_5002910773" evidence="1">
    <location>
        <begin position="27"/>
        <end position="92"/>
    </location>
</feature>
<dbReference type="RefSeq" id="XP_003063820.1">
    <property type="nucleotide sequence ID" value="XM_003063774.1"/>
</dbReference>
<evidence type="ECO:0000313" key="3">
    <source>
        <dbReference type="Proteomes" id="UP000001876"/>
    </source>
</evidence>
<gene>
    <name evidence="2" type="ORF">MICPUCDRAFT_53502</name>
</gene>
<evidence type="ECO:0000313" key="2">
    <source>
        <dbReference type="EMBL" id="EEH52193.1"/>
    </source>
</evidence>
<organism evidence="3">
    <name type="scientific">Micromonas pusilla (strain CCMP1545)</name>
    <name type="common">Picoplanktonic green alga</name>
    <dbReference type="NCBI Taxonomy" id="564608"/>
    <lineage>
        <taxon>Eukaryota</taxon>
        <taxon>Viridiplantae</taxon>
        <taxon>Chlorophyta</taxon>
        <taxon>Mamiellophyceae</taxon>
        <taxon>Mamiellales</taxon>
        <taxon>Mamiellaceae</taxon>
        <taxon>Micromonas</taxon>
    </lineage>
</organism>
<keyword evidence="1" id="KW-0732">Signal</keyword>